<dbReference type="GO" id="GO:0008360">
    <property type="term" value="P:regulation of cell shape"/>
    <property type="evidence" value="ECO:0007669"/>
    <property type="project" value="UniProtKB-KW"/>
</dbReference>
<evidence type="ECO:0000313" key="8">
    <source>
        <dbReference type="EMBL" id="SJZ79088.1"/>
    </source>
</evidence>
<dbReference type="InterPro" id="IPR032782">
    <property type="entry name" value="KhpB_N"/>
</dbReference>
<dbReference type="InterPro" id="IPR001374">
    <property type="entry name" value="R3H_dom"/>
</dbReference>
<gene>
    <name evidence="6" type="primary">khpB</name>
    <name evidence="6" type="synonym">eloR</name>
    <name evidence="8" type="ORF">SAMN02745116_01436</name>
</gene>
<dbReference type="InterPro" id="IPR039247">
    <property type="entry name" value="KhpB"/>
</dbReference>
<keyword evidence="1 6" id="KW-0963">Cytoplasm</keyword>
<dbReference type="Proteomes" id="UP000190328">
    <property type="component" value="Unassembled WGS sequence"/>
</dbReference>
<dbReference type="STRING" id="263852.SAMN02745116_01436"/>
<dbReference type="InterPro" id="IPR038008">
    <property type="entry name" value="Jag_KH"/>
</dbReference>
<dbReference type="InterPro" id="IPR038247">
    <property type="entry name" value="Jag_N_dom_sf"/>
</dbReference>
<dbReference type="Gene3D" id="3.30.1370.50">
    <property type="entry name" value="R3H-like domain"/>
    <property type="match status" value="1"/>
</dbReference>
<evidence type="ECO:0000313" key="9">
    <source>
        <dbReference type="Proteomes" id="UP000190328"/>
    </source>
</evidence>
<dbReference type="InterPro" id="IPR034079">
    <property type="entry name" value="R3H_KhpB"/>
</dbReference>
<dbReference type="NCBIfam" id="NF041568">
    <property type="entry name" value="Jag_EloR"/>
    <property type="match status" value="1"/>
</dbReference>
<comment type="function">
    <text evidence="6">A probable RNA chaperone. Forms a complex with KhpA which binds to cellular RNA and controls its expression. Plays a role in peptidoglycan (PG) homeostasis and cell length regulation.</text>
</comment>
<protein>
    <recommendedName>
        <fullName evidence="6">RNA-binding protein KhpB</fullName>
    </recommendedName>
    <alternativeName>
        <fullName evidence="6">RNA-binding protein EloR</fullName>
    </alternativeName>
</protein>
<evidence type="ECO:0000256" key="6">
    <source>
        <dbReference type="HAMAP-Rule" id="MF_00867"/>
    </source>
</evidence>
<keyword evidence="4 6" id="KW-0143">Chaperone</keyword>
<comment type="caution">
    <text evidence="6">Lacks conserved residue(s) required for the propagation of feature annotation.</text>
</comment>
<keyword evidence="9" id="KW-1185">Reference proteome</keyword>
<dbReference type="Pfam" id="PF13083">
    <property type="entry name" value="KH_KhpA-B"/>
    <property type="match status" value="1"/>
</dbReference>
<comment type="subunit">
    <text evidence="6">Forms a complex with KhpA.</text>
</comment>
<dbReference type="HAMAP" id="MF_00867">
    <property type="entry name" value="KhpB"/>
    <property type="match status" value="1"/>
</dbReference>
<accession>A0A1T4NK15</accession>
<evidence type="ECO:0000259" key="7">
    <source>
        <dbReference type="PROSITE" id="PS51061"/>
    </source>
</evidence>
<dbReference type="RefSeq" id="WP_078807373.1">
    <property type="nucleotide sequence ID" value="NZ_FUXI01000015.1"/>
</dbReference>
<dbReference type="Pfam" id="PF01424">
    <property type="entry name" value="R3H"/>
    <property type="match status" value="1"/>
</dbReference>
<dbReference type="InterPro" id="IPR036867">
    <property type="entry name" value="R3H_dom_sf"/>
</dbReference>
<dbReference type="SUPFAM" id="SSF82708">
    <property type="entry name" value="R3H domain"/>
    <property type="match status" value="1"/>
</dbReference>
<comment type="similarity">
    <text evidence="6">Belongs to the KhpB RNA-binding protein family.</text>
</comment>
<dbReference type="PANTHER" id="PTHR35800">
    <property type="entry name" value="PROTEIN JAG"/>
    <property type="match status" value="1"/>
</dbReference>
<keyword evidence="3 6" id="KW-0133">Cell shape</keyword>
<reference evidence="8 9" key="1">
    <citation type="submission" date="2017-02" db="EMBL/GenBank/DDBJ databases">
        <authorList>
            <person name="Peterson S.W."/>
        </authorList>
    </citation>
    <scope>NUCLEOTIDE SEQUENCE [LARGE SCALE GENOMIC DNA]</scope>
    <source>
        <strain evidence="8 9">ATCC BAA-1030</strain>
    </source>
</reference>
<proteinExistence type="inferred from homology"/>
<evidence type="ECO:0000256" key="5">
    <source>
        <dbReference type="ARBA" id="ARBA00023316"/>
    </source>
</evidence>
<dbReference type="AlphaFoldDB" id="A0A1T4NK15"/>
<dbReference type="EMBL" id="FUXI01000015">
    <property type="protein sequence ID" value="SJZ79088.1"/>
    <property type="molecule type" value="Genomic_DNA"/>
</dbReference>
<dbReference type="GO" id="GO:0003723">
    <property type="term" value="F:RNA binding"/>
    <property type="evidence" value="ECO:0007669"/>
    <property type="project" value="UniProtKB-UniRule"/>
</dbReference>
<dbReference type="Pfam" id="PF14804">
    <property type="entry name" value="Jag_N"/>
    <property type="match status" value="1"/>
</dbReference>
<evidence type="ECO:0000256" key="3">
    <source>
        <dbReference type="ARBA" id="ARBA00022960"/>
    </source>
</evidence>
<keyword evidence="5 6" id="KW-0961">Cell wall biogenesis/degradation</keyword>
<evidence type="ECO:0000256" key="2">
    <source>
        <dbReference type="ARBA" id="ARBA00022884"/>
    </source>
</evidence>
<dbReference type="Gene3D" id="3.30.30.80">
    <property type="entry name" value="probable RNA-binding protein from clostridium symbiosum atcc 14940"/>
    <property type="match status" value="1"/>
</dbReference>
<sequence length="294" mass="32280">MAIFKGRTVEEAIERGLKELGISKEKAHVHIKQTEKKGFLGFGRKLAEVEIDGIAEDVIMQADRHAVRGVPDEIRAQAEPVKSASEATVELSKVVSAVKQAEEGDAKKNSSKSEVGADKLAATVPTELASEGNEFLENLDEKTTLAELAKYLTKITKELGAPALVKISRDSTGVATLSLESTKQGILIGKHGKILNSLQYLSQVFVHRVAEGKVSVIINVGDYREKRKEVLTRLAKRTAENVKRTGQPVFLEPMPAFERKQIHAALAKDPYISTHSEGDDPYRYLVVEKSGRRI</sequence>
<dbReference type="InterPro" id="IPR015946">
    <property type="entry name" value="KH_dom-like_a/b"/>
</dbReference>
<dbReference type="CDD" id="cd02644">
    <property type="entry name" value="R3H_jag"/>
    <property type="match status" value="1"/>
</dbReference>
<dbReference type="PROSITE" id="PS51061">
    <property type="entry name" value="R3H"/>
    <property type="match status" value="1"/>
</dbReference>
<evidence type="ECO:0000256" key="1">
    <source>
        <dbReference type="ARBA" id="ARBA00022490"/>
    </source>
</evidence>
<organism evidence="8 9">
    <name type="scientific">Pilibacter termitis</name>
    <dbReference type="NCBI Taxonomy" id="263852"/>
    <lineage>
        <taxon>Bacteria</taxon>
        <taxon>Bacillati</taxon>
        <taxon>Bacillota</taxon>
        <taxon>Bacilli</taxon>
        <taxon>Lactobacillales</taxon>
        <taxon>Enterococcaceae</taxon>
        <taxon>Pilibacter</taxon>
    </lineage>
</organism>
<name>A0A1T4NK15_9ENTE</name>
<dbReference type="CDD" id="cd02414">
    <property type="entry name" value="KH-II_Jag"/>
    <property type="match status" value="1"/>
</dbReference>
<dbReference type="PANTHER" id="PTHR35800:SF1">
    <property type="entry name" value="RNA-BINDING PROTEIN KHPB"/>
    <property type="match status" value="1"/>
</dbReference>
<dbReference type="SMART" id="SM01245">
    <property type="entry name" value="Jag_N"/>
    <property type="match status" value="1"/>
</dbReference>
<dbReference type="Gene3D" id="3.30.300.20">
    <property type="match status" value="1"/>
</dbReference>
<dbReference type="SMART" id="SM00393">
    <property type="entry name" value="R3H"/>
    <property type="match status" value="1"/>
</dbReference>
<keyword evidence="2 6" id="KW-0694">RNA-binding</keyword>
<feature type="domain" description="R3H" evidence="7">
    <location>
        <begin position="225"/>
        <end position="291"/>
    </location>
</feature>
<evidence type="ECO:0000256" key="4">
    <source>
        <dbReference type="ARBA" id="ARBA00023186"/>
    </source>
</evidence>
<dbReference type="GO" id="GO:0009252">
    <property type="term" value="P:peptidoglycan biosynthetic process"/>
    <property type="evidence" value="ECO:0007669"/>
    <property type="project" value="UniProtKB-UniRule"/>
</dbReference>
<dbReference type="OrthoDB" id="9794483at2"/>
<dbReference type="GO" id="GO:0005737">
    <property type="term" value="C:cytoplasm"/>
    <property type="evidence" value="ECO:0007669"/>
    <property type="project" value="UniProtKB-SubCell"/>
</dbReference>
<comment type="subcellular location">
    <subcellularLocation>
        <location evidence="6">Cytoplasm</location>
    </subcellularLocation>
</comment>
<dbReference type="GO" id="GO:0071555">
    <property type="term" value="P:cell wall organization"/>
    <property type="evidence" value="ECO:0007669"/>
    <property type="project" value="UniProtKB-KW"/>
</dbReference>
<comment type="domain">
    <text evidence="6">Has an N-terminal Jag-N domain and 2 RNA-binding domains (KH and R3H).</text>
</comment>